<gene>
    <name evidence="7" type="ORF">QR674_00275</name>
</gene>
<sequence>MLKTFIQLLGDDAPVFKRYVAMAVGYGLLSGLTTVTLVPIFVHLLNGQTDQAGIWAMVLLAGVVCCWLLRRRVEKLGMFVGSALLSTARQRIGNHVASLPVGWFNPENTSRLSHVVSQGMMEVAQLPAHLFTPVISGAVAPVVMVIALFFLNVKMGLIALISLPIYCNCICHRIKTRH</sequence>
<dbReference type="InterPro" id="IPR036640">
    <property type="entry name" value="ABC1_TM_sf"/>
</dbReference>
<feature type="transmembrane region" description="Helical" evidence="5">
    <location>
        <begin position="52"/>
        <end position="69"/>
    </location>
</feature>
<reference evidence="7 8" key="1">
    <citation type="submission" date="2023-06" db="EMBL/GenBank/DDBJ databases">
        <title>Genomic Analysis of Acinetobacter Strains Recovered from South Australian Aquatic Samples provides Insights into the Circulation of Antibiotic Resistance determinants in the Environment.</title>
        <authorList>
            <person name="Tobin L."/>
            <person name="Jarocki V.M."/>
            <person name="Kenyon J."/>
            <person name="Drigo B."/>
            <person name="Donner E."/>
            <person name="Djordjevic S.P."/>
            <person name="Hamidian M."/>
        </authorList>
    </citation>
    <scope>NUCLEOTIDE SEQUENCE [LARGE SCALE GENOMIC DNA]</scope>
    <source>
        <strain evidence="7 8">SAAc652</strain>
    </source>
</reference>
<keyword evidence="3 5" id="KW-1133">Transmembrane helix</keyword>
<dbReference type="Gene3D" id="1.20.1560.10">
    <property type="entry name" value="ABC transporter type 1, transmembrane domain"/>
    <property type="match status" value="1"/>
</dbReference>
<name>A0ABU3WAK2_9GAMM</name>
<dbReference type="EMBL" id="JASVDY010000001">
    <property type="protein sequence ID" value="MDV2467424.1"/>
    <property type="molecule type" value="Genomic_DNA"/>
</dbReference>
<evidence type="ECO:0000256" key="2">
    <source>
        <dbReference type="ARBA" id="ARBA00022692"/>
    </source>
</evidence>
<evidence type="ECO:0000259" key="6">
    <source>
        <dbReference type="PROSITE" id="PS50929"/>
    </source>
</evidence>
<evidence type="ECO:0000256" key="1">
    <source>
        <dbReference type="ARBA" id="ARBA00004651"/>
    </source>
</evidence>
<organism evidence="7 8">
    <name type="scientific">Acinetobacter chinensis</name>
    <dbReference type="NCBI Taxonomy" id="2004650"/>
    <lineage>
        <taxon>Bacteria</taxon>
        <taxon>Pseudomonadati</taxon>
        <taxon>Pseudomonadota</taxon>
        <taxon>Gammaproteobacteria</taxon>
        <taxon>Moraxellales</taxon>
        <taxon>Moraxellaceae</taxon>
        <taxon>Acinetobacter</taxon>
    </lineage>
</organism>
<comment type="subcellular location">
    <subcellularLocation>
        <location evidence="1">Cell membrane</location>
        <topology evidence="1">Multi-pass membrane protein</topology>
    </subcellularLocation>
</comment>
<evidence type="ECO:0000313" key="8">
    <source>
        <dbReference type="Proteomes" id="UP001278188"/>
    </source>
</evidence>
<dbReference type="SUPFAM" id="SSF90123">
    <property type="entry name" value="ABC transporter transmembrane region"/>
    <property type="match status" value="1"/>
</dbReference>
<accession>A0ABU3WAK2</accession>
<evidence type="ECO:0000256" key="3">
    <source>
        <dbReference type="ARBA" id="ARBA00022989"/>
    </source>
</evidence>
<feature type="domain" description="ABC transmembrane type-1" evidence="6">
    <location>
        <begin position="20"/>
        <end position="166"/>
    </location>
</feature>
<keyword evidence="4 5" id="KW-0472">Membrane</keyword>
<comment type="caution">
    <text evidence="7">The sequence shown here is derived from an EMBL/GenBank/DDBJ whole genome shotgun (WGS) entry which is preliminary data.</text>
</comment>
<proteinExistence type="predicted"/>
<evidence type="ECO:0000256" key="5">
    <source>
        <dbReference type="SAM" id="Phobius"/>
    </source>
</evidence>
<protein>
    <submittedName>
        <fullName evidence="7">ABC transporter transmembrane domain-containing protein</fullName>
    </submittedName>
</protein>
<evidence type="ECO:0000313" key="7">
    <source>
        <dbReference type="EMBL" id="MDV2467424.1"/>
    </source>
</evidence>
<feature type="transmembrane region" description="Helical" evidence="5">
    <location>
        <begin position="157"/>
        <end position="174"/>
    </location>
</feature>
<keyword evidence="2 5" id="KW-0812">Transmembrane</keyword>
<dbReference type="Proteomes" id="UP001278188">
    <property type="component" value="Unassembled WGS sequence"/>
</dbReference>
<dbReference type="PROSITE" id="PS50929">
    <property type="entry name" value="ABC_TM1F"/>
    <property type="match status" value="1"/>
</dbReference>
<dbReference type="Pfam" id="PF00664">
    <property type="entry name" value="ABC_membrane"/>
    <property type="match status" value="1"/>
</dbReference>
<evidence type="ECO:0000256" key="4">
    <source>
        <dbReference type="ARBA" id="ARBA00023136"/>
    </source>
</evidence>
<dbReference type="InterPro" id="IPR011527">
    <property type="entry name" value="ABC1_TM_dom"/>
</dbReference>
<feature type="transmembrane region" description="Helical" evidence="5">
    <location>
        <begin position="20"/>
        <end position="46"/>
    </location>
</feature>
<keyword evidence="8" id="KW-1185">Reference proteome</keyword>
<feature type="transmembrane region" description="Helical" evidence="5">
    <location>
        <begin position="130"/>
        <end position="151"/>
    </location>
</feature>
<dbReference type="RefSeq" id="WP_317081037.1">
    <property type="nucleotide sequence ID" value="NZ_JASVDY010000001.1"/>
</dbReference>